<proteinExistence type="predicted"/>
<dbReference type="InterPro" id="IPR014048">
    <property type="entry name" value="MethylDNA_cys_MeTrfase_DNA-bd"/>
</dbReference>
<dbReference type="PANTHER" id="PTHR42942:SF1">
    <property type="entry name" value="ALKYLTRANSFERASE-LIKE PROTEIN 1"/>
    <property type="match status" value="1"/>
</dbReference>
<dbReference type="SUPFAM" id="SSF46767">
    <property type="entry name" value="Methylated DNA-protein cysteine methyltransferase, C-terminal domain"/>
    <property type="match status" value="1"/>
</dbReference>
<gene>
    <name evidence="3" type="ORF">ACFP73_08920</name>
</gene>
<evidence type="ECO:0000256" key="1">
    <source>
        <dbReference type="ARBA" id="ARBA00022763"/>
    </source>
</evidence>
<organism evidence="3 4">
    <name type="scientific">Tatumella punctata</name>
    <dbReference type="NCBI Taxonomy" id="399969"/>
    <lineage>
        <taxon>Bacteria</taxon>
        <taxon>Pseudomonadati</taxon>
        <taxon>Pseudomonadota</taxon>
        <taxon>Gammaproteobacteria</taxon>
        <taxon>Enterobacterales</taxon>
        <taxon>Erwiniaceae</taxon>
        <taxon>Tatumella</taxon>
    </lineage>
</organism>
<sequence length="104" mass="11628">MTDEPAFRERVWLIVAAIPYGQVSTYGDIARLAGNSRAARQVGAVLKRLPEGSELPWHRVVNRQGGISLQGTNLLRQREALLAEGIDVSQQQIICLQKYRWSGQ</sequence>
<reference evidence="4" key="1">
    <citation type="journal article" date="2019" name="Int. J. Syst. Evol. Microbiol.">
        <title>The Global Catalogue of Microorganisms (GCM) 10K type strain sequencing project: providing services to taxonomists for standard genome sequencing and annotation.</title>
        <authorList>
            <consortium name="The Broad Institute Genomics Platform"/>
            <consortium name="The Broad Institute Genome Sequencing Center for Infectious Disease"/>
            <person name="Wu L."/>
            <person name="Ma J."/>
        </authorList>
    </citation>
    <scope>NUCLEOTIDE SEQUENCE [LARGE SCALE GENOMIC DNA]</scope>
    <source>
        <strain evidence="4">CGMCC 4.1530</strain>
    </source>
</reference>
<feature type="domain" description="Methylated-DNA-[protein]-cysteine S-methyltransferase DNA binding" evidence="2">
    <location>
        <begin position="6"/>
        <end position="86"/>
    </location>
</feature>
<comment type="caution">
    <text evidence="3">The sequence shown here is derived from an EMBL/GenBank/DDBJ whole genome shotgun (WGS) entry which is preliminary data.</text>
</comment>
<dbReference type="RefSeq" id="WP_343876979.1">
    <property type="nucleotide sequence ID" value="NZ_BAAAFW010000054.1"/>
</dbReference>
<dbReference type="Proteomes" id="UP001596215">
    <property type="component" value="Unassembled WGS sequence"/>
</dbReference>
<name>A0ABW1VPJ3_9GAMM</name>
<dbReference type="Gene3D" id="1.10.10.10">
    <property type="entry name" value="Winged helix-like DNA-binding domain superfamily/Winged helix DNA-binding domain"/>
    <property type="match status" value="1"/>
</dbReference>
<accession>A0ABW1VPJ3</accession>
<dbReference type="Pfam" id="PF01035">
    <property type="entry name" value="DNA_binding_1"/>
    <property type="match status" value="1"/>
</dbReference>
<protein>
    <submittedName>
        <fullName evidence="3">MGMT family protein</fullName>
    </submittedName>
</protein>
<keyword evidence="1" id="KW-0227">DNA damage</keyword>
<dbReference type="InterPro" id="IPR036388">
    <property type="entry name" value="WH-like_DNA-bd_sf"/>
</dbReference>
<dbReference type="NCBIfam" id="TIGR00589">
    <property type="entry name" value="ogt"/>
    <property type="match status" value="1"/>
</dbReference>
<dbReference type="InterPro" id="IPR052520">
    <property type="entry name" value="ATL_DNA_repair"/>
</dbReference>
<dbReference type="InterPro" id="IPR036217">
    <property type="entry name" value="MethylDNA_cys_MeTrfase_DNAb"/>
</dbReference>
<evidence type="ECO:0000313" key="3">
    <source>
        <dbReference type="EMBL" id="MFC6362215.1"/>
    </source>
</evidence>
<dbReference type="PANTHER" id="PTHR42942">
    <property type="entry name" value="6-O-METHYLGUANINE DNA METHYLTRANSFERASE"/>
    <property type="match status" value="1"/>
</dbReference>
<evidence type="ECO:0000259" key="2">
    <source>
        <dbReference type="Pfam" id="PF01035"/>
    </source>
</evidence>
<keyword evidence="4" id="KW-1185">Reference proteome</keyword>
<evidence type="ECO:0000313" key="4">
    <source>
        <dbReference type="Proteomes" id="UP001596215"/>
    </source>
</evidence>
<dbReference type="EMBL" id="JBHSUC010000009">
    <property type="protein sequence ID" value="MFC6362215.1"/>
    <property type="molecule type" value="Genomic_DNA"/>
</dbReference>
<dbReference type="CDD" id="cd06445">
    <property type="entry name" value="ATase"/>
    <property type="match status" value="1"/>
</dbReference>